<evidence type="ECO:0000313" key="17">
    <source>
        <dbReference type="Proteomes" id="UP001549110"/>
    </source>
</evidence>
<evidence type="ECO:0000259" key="14">
    <source>
        <dbReference type="Pfam" id="PF00593"/>
    </source>
</evidence>
<evidence type="ECO:0000256" key="2">
    <source>
        <dbReference type="ARBA" id="ARBA00022448"/>
    </source>
</evidence>
<gene>
    <name evidence="16" type="ORF">ABID41_000300</name>
</gene>
<dbReference type="PROSITE" id="PS52016">
    <property type="entry name" value="TONB_DEPENDENT_REC_3"/>
    <property type="match status" value="1"/>
</dbReference>
<evidence type="ECO:0000256" key="9">
    <source>
        <dbReference type="ARBA" id="ARBA00023136"/>
    </source>
</evidence>
<keyword evidence="17" id="KW-1185">Reference proteome</keyword>
<dbReference type="SUPFAM" id="SSF56935">
    <property type="entry name" value="Porins"/>
    <property type="match status" value="1"/>
</dbReference>
<reference evidence="16 17" key="1">
    <citation type="submission" date="2024-06" db="EMBL/GenBank/DDBJ databases">
        <title>Genomic Encyclopedia of Type Strains, Phase IV (KMG-IV): sequencing the most valuable type-strain genomes for metagenomic binning, comparative biology and taxonomic classification.</title>
        <authorList>
            <person name="Goeker M."/>
        </authorList>
    </citation>
    <scope>NUCLEOTIDE SEQUENCE [LARGE SCALE GENOMIC DNA]</scope>
    <source>
        <strain evidence="16 17">DSM 17809</strain>
    </source>
</reference>
<protein>
    <submittedName>
        <fullName evidence="16">Outer membrane receptor protein involved in Fe transport</fullName>
    </submittedName>
</protein>
<keyword evidence="10 11" id="KW-0998">Cell outer membrane</keyword>
<keyword evidence="5 11" id="KW-0812">Transmembrane</keyword>
<keyword evidence="8 12" id="KW-0798">TonB box</keyword>
<keyword evidence="3 11" id="KW-1134">Transmembrane beta strand</keyword>
<sequence length="846" mass="90779">MLRLTTRLLAAASAFALTGGAALAQDATVQEIVVTAQKREQAALDVPMSLTAYSAERLEELGVQDFADVALFTPGFEVQEQSPNNPGFVVRGITSDETSAYSEARVSVFQDGVSISKAQGSYVELFDLERIEVAKGPQSTLFGRGALIGGVNIIQRKADPSGFDGYLRAEGGDYSYALAEGAVNIPLSEAFALRFSGRMRQRDGYVGNALGGDDFQSVDSWAGRISAHFEPNERLSSDFIVNYQRDEPAGTAFKSGGYSPTDPATGKVLAGRGASEPAALRAPNNFEGGRELGLERTVWGVTALVDYEINDALSLSSISAVRRFDSEETFDPDGISLNLLTGLNDAVGEQWSQELRLNYDAGGRVRGFVGAGYFHAEDRQRLPLQFDERMAIAQLAGVLNGGPALGLPATTPAPEALFADPRFIGQLVQGVAAQASGGRLLLTPAQGQAIAANLRANHVEEAVNTSELDSFDLFGDVSFDVTDRFEVSAGLRYTRDDKTTGFGSRTVGGRSVLGGVIGASGLAAGGSPQGLAQANAIMAGLQSPMVQAIPTLPMFGLTFQPTSALGTPTEREADNSGFTWRLVGRYKLSDDANLYASYARGRLPEVLAASAPANPYDPARFAEIEAETVDSYEVGAKAALWDRRLRLDTAAYFYDYDNFQTVEQQGTLFVVTNAGKAEAYGVEAQAELAVVSGLDLFATYAYSHARFKDGAYDGNRFRLSPDHSLSLGADWRFAALGGEVSVRPTYTWQSKVFFSDDNDRAMFQQPPRALVADNIQDELQDAYGLANLRVSWTAASRPLTLEAFVNNITDEEYLIDAGNTGDSLGMPTFVAGPPRMWGVGLTWKFR</sequence>
<evidence type="ECO:0000256" key="1">
    <source>
        <dbReference type="ARBA" id="ARBA00004571"/>
    </source>
</evidence>
<evidence type="ECO:0000256" key="6">
    <source>
        <dbReference type="ARBA" id="ARBA00023004"/>
    </source>
</evidence>
<organism evidence="16 17">
    <name type="scientific">Phenylobacterium koreense</name>
    <dbReference type="NCBI Taxonomy" id="266125"/>
    <lineage>
        <taxon>Bacteria</taxon>
        <taxon>Pseudomonadati</taxon>
        <taxon>Pseudomonadota</taxon>
        <taxon>Alphaproteobacteria</taxon>
        <taxon>Caulobacterales</taxon>
        <taxon>Caulobacteraceae</taxon>
        <taxon>Phenylobacterium</taxon>
    </lineage>
</organism>
<dbReference type="InterPro" id="IPR036942">
    <property type="entry name" value="Beta-barrel_TonB_sf"/>
</dbReference>
<dbReference type="InterPro" id="IPR037066">
    <property type="entry name" value="Plug_dom_sf"/>
</dbReference>
<keyword evidence="6" id="KW-0408">Iron</keyword>
<evidence type="ECO:0000256" key="7">
    <source>
        <dbReference type="ARBA" id="ARBA00023065"/>
    </source>
</evidence>
<dbReference type="Gene3D" id="2.170.130.10">
    <property type="entry name" value="TonB-dependent receptor, plug domain"/>
    <property type="match status" value="1"/>
</dbReference>
<comment type="similarity">
    <text evidence="11 12">Belongs to the TonB-dependent receptor family.</text>
</comment>
<name>A0ABV2EDV2_9CAUL</name>
<dbReference type="RefSeq" id="WP_354297065.1">
    <property type="nucleotide sequence ID" value="NZ_JBEPLU010000001.1"/>
</dbReference>
<evidence type="ECO:0000313" key="16">
    <source>
        <dbReference type="EMBL" id="MET3525205.1"/>
    </source>
</evidence>
<dbReference type="InterPro" id="IPR000531">
    <property type="entry name" value="Beta-barrel_TonB"/>
</dbReference>
<feature type="signal peptide" evidence="13">
    <location>
        <begin position="1"/>
        <end position="24"/>
    </location>
</feature>
<dbReference type="Pfam" id="PF07715">
    <property type="entry name" value="Plug"/>
    <property type="match status" value="1"/>
</dbReference>
<accession>A0ABV2EDV2</accession>
<evidence type="ECO:0000256" key="4">
    <source>
        <dbReference type="ARBA" id="ARBA00022496"/>
    </source>
</evidence>
<evidence type="ECO:0000256" key="8">
    <source>
        <dbReference type="ARBA" id="ARBA00023077"/>
    </source>
</evidence>
<evidence type="ECO:0000256" key="10">
    <source>
        <dbReference type="ARBA" id="ARBA00023237"/>
    </source>
</evidence>
<keyword evidence="4" id="KW-0410">Iron transport</keyword>
<dbReference type="Gene3D" id="2.40.170.20">
    <property type="entry name" value="TonB-dependent receptor, beta-barrel domain"/>
    <property type="match status" value="1"/>
</dbReference>
<keyword evidence="7" id="KW-0406">Ion transport</keyword>
<evidence type="ECO:0000256" key="11">
    <source>
        <dbReference type="PROSITE-ProRule" id="PRU01360"/>
    </source>
</evidence>
<evidence type="ECO:0000256" key="5">
    <source>
        <dbReference type="ARBA" id="ARBA00022692"/>
    </source>
</evidence>
<feature type="chain" id="PRO_5046475079" evidence="13">
    <location>
        <begin position="25"/>
        <end position="846"/>
    </location>
</feature>
<keyword evidence="9 11" id="KW-0472">Membrane</keyword>
<dbReference type="PANTHER" id="PTHR32552:SF81">
    <property type="entry name" value="TONB-DEPENDENT OUTER MEMBRANE RECEPTOR"/>
    <property type="match status" value="1"/>
</dbReference>
<dbReference type="EMBL" id="JBEPLU010000001">
    <property type="protein sequence ID" value="MET3525205.1"/>
    <property type="molecule type" value="Genomic_DNA"/>
</dbReference>
<keyword evidence="13" id="KW-0732">Signal</keyword>
<dbReference type="PANTHER" id="PTHR32552">
    <property type="entry name" value="FERRICHROME IRON RECEPTOR-RELATED"/>
    <property type="match status" value="1"/>
</dbReference>
<evidence type="ECO:0000259" key="15">
    <source>
        <dbReference type="Pfam" id="PF07715"/>
    </source>
</evidence>
<proteinExistence type="inferred from homology"/>
<dbReference type="Proteomes" id="UP001549110">
    <property type="component" value="Unassembled WGS sequence"/>
</dbReference>
<feature type="domain" description="TonB-dependent receptor plug" evidence="15">
    <location>
        <begin position="44"/>
        <end position="149"/>
    </location>
</feature>
<evidence type="ECO:0000256" key="3">
    <source>
        <dbReference type="ARBA" id="ARBA00022452"/>
    </source>
</evidence>
<keyword evidence="16" id="KW-0675">Receptor</keyword>
<feature type="domain" description="TonB-dependent receptor-like beta-barrel" evidence="14">
    <location>
        <begin position="448"/>
        <end position="808"/>
    </location>
</feature>
<keyword evidence="2 11" id="KW-0813">Transport</keyword>
<evidence type="ECO:0000256" key="12">
    <source>
        <dbReference type="RuleBase" id="RU003357"/>
    </source>
</evidence>
<comment type="subcellular location">
    <subcellularLocation>
        <location evidence="1 11">Cell outer membrane</location>
        <topology evidence="1 11">Multi-pass membrane protein</topology>
    </subcellularLocation>
</comment>
<dbReference type="Pfam" id="PF00593">
    <property type="entry name" value="TonB_dep_Rec_b-barrel"/>
    <property type="match status" value="1"/>
</dbReference>
<dbReference type="InterPro" id="IPR012910">
    <property type="entry name" value="Plug_dom"/>
</dbReference>
<dbReference type="InterPro" id="IPR039426">
    <property type="entry name" value="TonB-dep_rcpt-like"/>
</dbReference>
<comment type="caution">
    <text evidence="16">The sequence shown here is derived from an EMBL/GenBank/DDBJ whole genome shotgun (WGS) entry which is preliminary data.</text>
</comment>
<evidence type="ECO:0000256" key="13">
    <source>
        <dbReference type="SAM" id="SignalP"/>
    </source>
</evidence>